<dbReference type="AlphaFoldDB" id="A0A5B0KK86"/>
<dbReference type="EMBL" id="VEWN01000018">
    <property type="protein sequence ID" value="KAA1053067.1"/>
    <property type="molecule type" value="Genomic_DNA"/>
</dbReference>
<accession>A0A5B0KK86</accession>
<comment type="caution">
    <text evidence="1">The sequence shown here is derived from an EMBL/GenBank/DDBJ whole genome shotgun (WGS) entry which is preliminary data.</text>
</comment>
<sequence>MALIESGAGSRTLVARLRELEAREDELNAHLIQVPVDLPDIHPNIAELYARKVARLAEALNRPEERDEAAGAIRGLIEQITLTSGLKRGQLDVTLYGELGTLLEWTAKKQNTPGPGGSRVSVSVVAGAGFEPATFRL</sequence>
<reference evidence="1 2" key="1">
    <citation type="submission" date="2019-07" db="EMBL/GenBank/DDBJ databases">
        <title>Genome sequencing of the stress-tolerant strain Azospirillum brasilense Az19.</title>
        <authorList>
            <person name="Maroniche G.A."/>
            <person name="Garcia J.E."/>
            <person name="Pagnussat L."/>
            <person name="Amenta M."/>
            <person name="Creus C.M."/>
        </authorList>
    </citation>
    <scope>NUCLEOTIDE SEQUENCE [LARGE SCALE GENOMIC DNA]</scope>
    <source>
        <strain evidence="1 2">Az19</strain>
    </source>
</reference>
<dbReference type="RefSeq" id="WP_149651456.1">
    <property type="nucleotide sequence ID" value="NZ_VEWN01000018.1"/>
</dbReference>
<proteinExistence type="predicted"/>
<gene>
    <name evidence="1" type="ORF">FH063_003263</name>
</gene>
<evidence type="ECO:0000313" key="1">
    <source>
        <dbReference type="EMBL" id="KAA1053067.1"/>
    </source>
</evidence>
<evidence type="ECO:0000313" key="2">
    <source>
        <dbReference type="Proteomes" id="UP000325333"/>
    </source>
</evidence>
<organism evidence="1 2">
    <name type="scientific">Azospirillum argentinense</name>
    <dbReference type="NCBI Taxonomy" id="2970906"/>
    <lineage>
        <taxon>Bacteria</taxon>
        <taxon>Pseudomonadati</taxon>
        <taxon>Pseudomonadota</taxon>
        <taxon>Alphaproteobacteria</taxon>
        <taxon>Rhodospirillales</taxon>
        <taxon>Azospirillaceae</taxon>
        <taxon>Azospirillum</taxon>
    </lineage>
</organism>
<protein>
    <submittedName>
        <fullName evidence="1">Uncharacterized protein</fullName>
    </submittedName>
</protein>
<name>A0A5B0KK86_9PROT</name>
<dbReference type="Proteomes" id="UP000325333">
    <property type="component" value="Unassembled WGS sequence"/>
</dbReference>